<evidence type="ECO:0000259" key="10">
    <source>
        <dbReference type="PROSITE" id="PS50135"/>
    </source>
</evidence>
<feature type="compositionally biased region" description="Polar residues" evidence="9">
    <location>
        <begin position="379"/>
        <end position="389"/>
    </location>
</feature>
<dbReference type="PANTHER" id="PTHR12268:SF13">
    <property type="entry name" value="E3 UBIQUITIN-PROTEIN LIGASE KCMF1"/>
    <property type="match status" value="1"/>
</dbReference>
<dbReference type="PANTHER" id="PTHR12268">
    <property type="entry name" value="E3 UBIQUITIN-PROTEIN LIGASE KCMF1"/>
    <property type="match status" value="1"/>
</dbReference>
<dbReference type="GO" id="GO:0010646">
    <property type="term" value="P:regulation of cell communication"/>
    <property type="evidence" value="ECO:0007669"/>
    <property type="project" value="UniProtKB-ARBA"/>
</dbReference>
<dbReference type="SMART" id="SM00291">
    <property type="entry name" value="ZnF_ZZ"/>
    <property type="match status" value="1"/>
</dbReference>
<evidence type="ECO:0000256" key="9">
    <source>
        <dbReference type="SAM" id="MobiDB-lite"/>
    </source>
</evidence>
<gene>
    <name evidence="11" type="ORF">LARSCL_LOCUS10260</name>
</gene>
<comment type="caution">
    <text evidence="11">The sequence shown here is derived from an EMBL/GenBank/DDBJ whole genome shotgun (WGS) entry which is preliminary data.</text>
</comment>
<feature type="domain" description="ZZ-type" evidence="10">
    <location>
        <begin position="4"/>
        <end position="60"/>
    </location>
</feature>
<dbReference type="Pfam" id="PF05605">
    <property type="entry name" value="zf-Di19"/>
    <property type="match status" value="1"/>
</dbReference>
<feature type="compositionally biased region" description="Basic and acidic residues" evidence="9">
    <location>
        <begin position="360"/>
        <end position="369"/>
    </location>
</feature>
<dbReference type="GO" id="GO:0005886">
    <property type="term" value="C:plasma membrane"/>
    <property type="evidence" value="ECO:0007669"/>
    <property type="project" value="TreeGrafter"/>
</dbReference>
<accession>A0AAV2A5G4</accession>
<dbReference type="EC" id="2.3.2.27" evidence="3"/>
<dbReference type="Gene3D" id="3.30.60.90">
    <property type="match status" value="1"/>
</dbReference>
<dbReference type="GO" id="GO:0023051">
    <property type="term" value="P:regulation of signaling"/>
    <property type="evidence" value="ECO:0007669"/>
    <property type="project" value="UniProtKB-ARBA"/>
</dbReference>
<dbReference type="PROSITE" id="PS50135">
    <property type="entry name" value="ZF_ZZ_2"/>
    <property type="match status" value="1"/>
</dbReference>
<name>A0AAV2A5G4_9ARAC</name>
<evidence type="ECO:0000256" key="6">
    <source>
        <dbReference type="ARBA" id="ARBA00022771"/>
    </source>
</evidence>
<feature type="region of interest" description="Disordered" evidence="9">
    <location>
        <begin position="138"/>
        <end position="191"/>
    </location>
</feature>
<dbReference type="InterPro" id="IPR043145">
    <property type="entry name" value="Znf_ZZ_sf"/>
</dbReference>
<dbReference type="GO" id="GO:0008270">
    <property type="term" value="F:zinc ion binding"/>
    <property type="evidence" value="ECO:0007669"/>
    <property type="project" value="UniProtKB-KW"/>
</dbReference>
<dbReference type="GO" id="GO:0061630">
    <property type="term" value="F:ubiquitin protein ligase activity"/>
    <property type="evidence" value="ECO:0007669"/>
    <property type="project" value="UniProtKB-EC"/>
</dbReference>
<evidence type="ECO:0000256" key="4">
    <source>
        <dbReference type="ARBA" id="ARBA00022679"/>
    </source>
</evidence>
<evidence type="ECO:0000256" key="3">
    <source>
        <dbReference type="ARBA" id="ARBA00012483"/>
    </source>
</evidence>
<feature type="compositionally biased region" description="Polar residues" evidence="9">
    <location>
        <begin position="161"/>
        <end position="175"/>
    </location>
</feature>
<comment type="catalytic activity">
    <reaction evidence="1">
        <text>S-ubiquitinyl-[E2 ubiquitin-conjugating enzyme]-L-cysteine + [acceptor protein]-L-lysine = [E2 ubiquitin-conjugating enzyme]-L-cysteine + N(6)-ubiquitinyl-[acceptor protein]-L-lysine.</text>
        <dbReference type="EC" id="2.3.2.27"/>
    </reaction>
</comment>
<dbReference type="CDD" id="cd02338">
    <property type="entry name" value="ZZ_PCMF_like"/>
    <property type="match status" value="1"/>
</dbReference>
<dbReference type="AlphaFoldDB" id="A0AAV2A5G4"/>
<protein>
    <recommendedName>
        <fullName evidence="3">RING-type E3 ubiquitin transferase</fullName>
        <ecNumber evidence="3">2.3.2.27</ecNumber>
    </recommendedName>
</protein>
<dbReference type="Proteomes" id="UP001497382">
    <property type="component" value="Unassembled WGS sequence"/>
</dbReference>
<dbReference type="InterPro" id="IPR050774">
    <property type="entry name" value="KCMF1/Dystrophin"/>
</dbReference>
<evidence type="ECO:0000256" key="7">
    <source>
        <dbReference type="ARBA" id="ARBA00022833"/>
    </source>
</evidence>
<sequence>MSRHEGVSCDSCLKGNFRGKRYKCLVCYDYDLCATCYEAGASTTRHNADHPMQCILTRSDFDLYYGGETASVEHPQSFTCPFCGRMGLTEAALTEHVSAEHSESSAEIVCPVCASQPGGEPNHMTDDFSAHLALDHRNRDHQDEPTSSRHTRRIPHAGRGMSSNRARRSQMQFTSAGGLASLSPNSRDSMDPIAVHHIPELLSQLSSVRRSNLAQTNTTSQLQQLQMQLQMERQQAQMARQQLERLPRRQAAATSISTSAGAGGSSALQTHFTVSLDTSSSPSSASSGPQFLLSRCTDPVITEGEQQALEIEHADRSLFVQELLLNTLGEQFNTEELDSLVKIIDLNSNGGEVNPYPDVNDNHGPRRDPISAIPEPGSHSVQQPSNSTVEEVRPTRSNPEPPAQRPNPQGRVHNRGAGNSYNNPVGRGAGSQRANTREALSSGARPVSRTTNRERGTSPTRRKALRQVDDRNKTTEPPPPH</sequence>
<feature type="compositionally biased region" description="Basic and acidic residues" evidence="9">
    <location>
        <begin position="138"/>
        <end position="147"/>
    </location>
</feature>
<dbReference type="GO" id="GO:0045202">
    <property type="term" value="C:synapse"/>
    <property type="evidence" value="ECO:0007669"/>
    <property type="project" value="GOC"/>
</dbReference>
<keyword evidence="12" id="KW-1185">Reference proteome</keyword>
<feature type="region of interest" description="Disordered" evidence="9">
    <location>
        <begin position="350"/>
        <end position="481"/>
    </location>
</feature>
<dbReference type="InterPro" id="IPR000433">
    <property type="entry name" value="Znf_ZZ"/>
</dbReference>
<proteinExistence type="inferred from homology"/>
<dbReference type="InterPro" id="IPR008598">
    <property type="entry name" value="Di19_Zn-bd"/>
</dbReference>
<dbReference type="PROSITE" id="PS01357">
    <property type="entry name" value="ZF_ZZ_1"/>
    <property type="match status" value="1"/>
</dbReference>
<keyword evidence="7" id="KW-0862">Zinc</keyword>
<evidence type="ECO:0000256" key="2">
    <source>
        <dbReference type="ARBA" id="ARBA00010938"/>
    </source>
</evidence>
<keyword evidence="6 8" id="KW-0863">Zinc-finger</keyword>
<keyword evidence="4" id="KW-0808">Transferase</keyword>
<keyword evidence="5" id="KW-0479">Metal-binding</keyword>
<dbReference type="GO" id="GO:0099536">
    <property type="term" value="P:synaptic signaling"/>
    <property type="evidence" value="ECO:0007669"/>
    <property type="project" value="TreeGrafter"/>
</dbReference>
<evidence type="ECO:0000313" key="12">
    <source>
        <dbReference type="Proteomes" id="UP001497382"/>
    </source>
</evidence>
<comment type="similarity">
    <text evidence="2">Belongs to the KCMF1 family.</text>
</comment>
<dbReference type="EMBL" id="CAXIEN010000120">
    <property type="protein sequence ID" value="CAL1279280.1"/>
    <property type="molecule type" value="Genomic_DNA"/>
</dbReference>
<organism evidence="11 12">
    <name type="scientific">Larinioides sclopetarius</name>
    <dbReference type="NCBI Taxonomy" id="280406"/>
    <lineage>
        <taxon>Eukaryota</taxon>
        <taxon>Metazoa</taxon>
        <taxon>Ecdysozoa</taxon>
        <taxon>Arthropoda</taxon>
        <taxon>Chelicerata</taxon>
        <taxon>Arachnida</taxon>
        <taxon>Araneae</taxon>
        <taxon>Araneomorphae</taxon>
        <taxon>Entelegynae</taxon>
        <taxon>Araneoidea</taxon>
        <taxon>Araneidae</taxon>
        <taxon>Larinioides</taxon>
    </lineage>
</organism>
<dbReference type="Pfam" id="PF00569">
    <property type="entry name" value="ZZ"/>
    <property type="match status" value="1"/>
</dbReference>
<reference evidence="11 12" key="1">
    <citation type="submission" date="2024-04" db="EMBL/GenBank/DDBJ databases">
        <authorList>
            <person name="Rising A."/>
            <person name="Reimegard J."/>
            <person name="Sonavane S."/>
            <person name="Akerstrom W."/>
            <person name="Nylinder S."/>
            <person name="Hedman E."/>
            <person name="Kallberg Y."/>
        </authorList>
    </citation>
    <scope>NUCLEOTIDE SEQUENCE [LARGE SCALE GENOMIC DNA]</scope>
</reference>
<dbReference type="SUPFAM" id="SSF57850">
    <property type="entry name" value="RING/U-box"/>
    <property type="match status" value="1"/>
</dbReference>
<evidence type="ECO:0000256" key="5">
    <source>
        <dbReference type="ARBA" id="ARBA00022723"/>
    </source>
</evidence>
<evidence type="ECO:0000256" key="8">
    <source>
        <dbReference type="PROSITE-ProRule" id="PRU00228"/>
    </source>
</evidence>
<evidence type="ECO:0000256" key="1">
    <source>
        <dbReference type="ARBA" id="ARBA00000900"/>
    </source>
</evidence>
<evidence type="ECO:0000313" key="11">
    <source>
        <dbReference type="EMBL" id="CAL1279280.1"/>
    </source>
</evidence>